<dbReference type="AlphaFoldDB" id="U4UIS8"/>
<dbReference type="InterPro" id="IPR051426">
    <property type="entry name" value="Peflin/Sorcin_CaBP"/>
</dbReference>
<dbReference type="PROSITE" id="PS50222">
    <property type="entry name" value="EF_HAND_2"/>
    <property type="match status" value="3"/>
</dbReference>
<dbReference type="PANTHER" id="PTHR46212">
    <property type="entry name" value="PEFLIN"/>
    <property type="match status" value="1"/>
</dbReference>
<feature type="domain" description="EF-hand" evidence="6">
    <location>
        <begin position="8"/>
        <end position="43"/>
    </location>
</feature>
<keyword evidence="5" id="KW-0106">Calcium</keyword>
<feature type="domain" description="EF-hand" evidence="6">
    <location>
        <begin position="111"/>
        <end position="146"/>
    </location>
</feature>
<dbReference type="EMBL" id="KB632375">
    <property type="protein sequence ID" value="ERL93939.1"/>
    <property type="molecule type" value="Genomic_DNA"/>
</dbReference>
<dbReference type="GO" id="GO:0048306">
    <property type="term" value="F:calcium-dependent protein binding"/>
    <property type="evidence" value="ECO:0007669"/>
    <property type="project" value="UniProtKB-ARBA"/>
</dbReference>
<reference evidence="7 8" key="1">
    <citation type="journal article" date="2013" name="Genome Biol.">
        <title>Draft genome of the mountain pine beetle, Dendroctonus ponderosae Hopkins, a major forest pest.</title>
        <authorList>
            <person name="Keeling C.I."/>
            <person name="Yuen M.M."/>
            <person name="Liao N.Y."/>
            <person name="Docking T.R."/>
            <person name="Chan S.K."/>
            <person name="Taylor G.A."/>
            <person name="Palmquist D.L."/>
            <person name="Jackman S.D."/>
            <person name="Nguyen A."/>
            <person name="Li M."/>
            <person name="Henderson H."/>
            <person name="Janes J.K."/>
            <person name="Zhao Y."/>
            <person name="Pandoh P."/>
            <person name="Moore R."/>
            <person name="Sperling F.A."/>
            <person name="Huber D.P."/>
            <person name="Birol I."/>
            <person name="Jones S.J."/>
            <person name="Bohlmann J."/>
        </authorList>
    </citation>
    <scope>NUCLEOTIDE SEQUENCE</scope>
</reference>
<dbReference type="SMART" id="SM00054">
    <property type="entry name" value="EFh"/>
    <property type="match status" value="5"/>
</dbReference>
<dbReference type="Proteomes" id="UP000030742">
    <property type="component" value="Unassembled WGS sequence"/>
</dbReference>
<dbReference type="InterPro" id="IPR002048">
    <property type="entry name" value="EF_hand_dom"/>
</dbReference>
<evidence type="ECO:0000259" key="6">
    <source>
        <dbReference type="PROSITE" id="PS50222"/>
    </source>
</evidence>
<proteinExistence type="predicted"/>
<accession>U4UIS8</accession>
<dbReference type="PANTHER" id="PTHR46212:SF9">
    <property type="entry name" value="PROGRAMMED CELL DEATH PROTEIN 6"/>
    <property type="match status" value="1"/>
</dbReference>
<gene>
    <name evidence="7" type="ORF">D910_11225</name>
</gene>
<dbReference type="GO" id="GO:0005737">
    <property type="term" value="C:cytoplasm"/>
    <property type="evidence" value="ECO:0007669"/>
    <property type="project" value="UniProtKB-SubCell"/>
</dbReference>
<dbReference type="SUPFAM" id="SSF47473">
    <property type="entry name" value="EF-hand"/>
    <property type="match status" value="1"/>
</dbReference>
<evidence type="ECO:0000256" key="5">
    <source>
        <dbReference type="ARBA" id="ARBA00022837"/>
    </source>
</evidence>
<evidence type="ECO:0000313" key="8">
    <source>
        <dbReference type="Proteomes" id="UP000030742"/>
    </source>
</evidence>
<sequence length="177" mass="20565">MTFNSPMPNPDFLRGVFRKIDRDNSGSINADELQHALSNGTWQPFNPETVRLMMGMFDRSNRGQISFEDFGALWKYVSDWQACFHSFDLDNSGNIDRQEFKLALHNFGYRISDTLINLMVKKFDRYGNGTILFDDFIQACVVLHTLTSAFRMYDTDQDGIITIHYEQFLSMVFSLKI</sequence>
<dbReference type="Pfam" id="PF13499">
    <property type="entry name" value="EF-hand_7"/>
    <property type="match status" value="2"/>
</dbReference>
<name>U4UIS8_DENPD</name>
<evidence type="ECO:0000256" key="2">
    <source>
        <dbReference type="ARBA" id="ARBA00022490"/>
    </source>
</evidence>
<keyword evidence="4" id="KW-0677">Repeat</keyword>
<comment type="subcellular location">
    <subcellularLocation>
        <location evidence="1">Cytoplasm</location>
    </subcellularLocation>
</comment>
<evidence type="ECO:0000256" key="4">
    <source>
        <dbReference type="ARBA" id="ARBA00022737"/>
    </source>
</evidence>
<evidence type="ECO:0000256" key="1">
    <source>
        <dbReference type="ARBA" id="ARBA00004496"/>
    </source>
</evidence>
<evidence type="ECO:0000313" key="7">
    <source>
        <dbReference type="EMBL" id="ERL93939.1"/>
    </source>
</evidence>
<dbReference type="STRING" id="77166.U4UIS8"/>
<dbReference type="InterPro" id="IPR011992">
    <property type="entry name" value="EF-hand-dom_pair"/>
</dbReference>
<dbReference type="Pfam" id="PF13202">
    <property type="entry name" value="EF-hand_5"/>
    <property type="match status" value="1"/>
</dbReference>
<dbReference type="GO" id="GO:0005509">
    <property type="term" value="F:calcium ion binding"/>
    <property type="evidence" value="ECO:0007669"/>
    <property type="project" value="InterPro"/>
</dbReference>
<protein>
    <recommendedName>
        <fullName evidence="6">EF-hand domain-containing protein</fullName>
    </recommendedName>
</protein>
<dbReference type="Gene3D" id="1.10.238.10">
    <property type="entry name" value="EF-hand"/>
    <property type="match status" value="1"/>
</dbReference>
<keyword evidence="3" id="KW-0479">Metal-binding</keyword>
<dbReference type="OrthoDB" id="186625at2759"/>
<evidence type="ECO:0000256" key="3">
    <source>
        <dbReference type="ARBA" id="ARBA00022723"/>
    </source>
</evidence>
<organism evidence="7 8">
    <name type="scientific">Dendroctonus ponderosae</name>
    <name type="common">Mountain pine beetle</name>
    <dbReference type="NCBI Taxonomy" id="77166"/>
    <lineage>
        <taxon>Eukaryota</taxon>
        <taxon>Metazoa</taxon>
        <taxon>Ecdysozoa</taxon>
        <taxon>Arthropoda</taxon>
        <taxon>Hexapoda</taxon>
        <taxon>Insecta</taxon>
        <taxon>Pterygota</taxon>
        <taxon>Neoptera</taxon>
        <taxon>Endopterygota</taxon>
        <taxon>Coleoptera</taxon>
        <taxon>Polyphaga</taxon>
        <taxon>Cucujiformia</taxon>
        <taxon>Curculionidae</taxon>
        <taxon>Scolytinae</taxon>
        <taxon>Dendroctonus</taxon>
    </lineage>
</organism>
<dbReference type="PROSITE" id="PS00018">
    <property type="entry name" value="EF_HAND_1"/>
    <property type="match status" value="2"/>
</dbReference>
<keyword evidence="2" id="KW-0963">Cytoplasm</keyword>
<feature type="domain" description="EF-hand" evidence="6">
    <location>
        <begin position="75"/>
        <end position="110"/>
    </location>
</feature>
<dbReference type="InterPro" id="IPR018247">
    <property type="entry name" value="EF_Hand_1_Ca_BS"/>
</dbReference>